<evidence type="ECO:0000256" key="9">
    <source>
        <dbReference type="SAM" id="Phobius"/>
    </source>
</evidence>
<reference evidence="10" key="1">
    <citation type="journal article" date="2020" name="Mol. Plant Microbe Interact.">
        <title>Genome Sequence of the Biocontrol Agent Coniothyrium minitans strain Conio (IMI 134523).</title>
        <authorList>
            <person name="Patel D."/>
            <person name="Shittu T.A."/>
            <person name="Baroncelli R."/>
            <person name="Muthumeenakshi S."/>
            <person name="Osborne T.H."/>
            <person name="Janganan T.K."/>
            <person name="Sreenivasaprasad S."/>
        </authorList>
    </citation>
    <scope>NUCLEOTIDE SEQUENCE</scope>
    <source>
        <strain evidence="10">Conio</strain>
    </source>
</reference>
<dbReference type="FunFam" id="1.10.4160.10:FF:000002">
    <property type="entry name" value="Purine-cytosine permease fcyB"/>
    <property type="match status" value="1"/>
</dbReference>
<dbReference type="GO" id="GO:0015851">
    <property type="term" value="P:nucleobase transport"/>
    <property type="evidence" value="ECO:0007669"/>
    <property type="project" value="UniProtKB-ARBA"/>
</dbReference>
<dbReference type="GO" id="GO:0005886">
    <property type="term" value="C:plasma membrane"/>
    <property type="evidence" value="ECO:0007669"/>
    <property type="project" value="TreeGrafter"/>
</dbReference>
<dbReference type="GO" id="GO:0000329">
    <property type="term" value="C:fungal-type vacuole membrane"/>
    <property type="evidence" value="ECO:0007669"/>
    <property type="project" value="TreeGrafter"/>
</dbReference>
<feature type="transmembrane region" description="Helical" evidence="9">
    <location>
        <begin position="212"/>
        <end position="233"/>
    </location>
</feature>
<dbReference type="PANTHER" id="PTHR31806:SF8">
    <property type="entry name" value="TRANSPORTER, PUTATIVE (AFU_ORTHOLOGUE AFUA_2G03000)-RELATED"/>
    <property type="match status" value="1"/>
</dbReference>
<keyword evidence="5 9" id="KW-0812">Transmembrane</keyword>
<dbReference type="Gene3D" id="1.10.4160.10">
    <property type="entry name" value="Hydantoin permease"/>
    <property type="match status" value="1"/>
</dbReference>
<dbReference type="EMBL" id="WJXW01000012">
    <property type="protein sequence ID" value="KAF9731258.1"/>
    <property type="molecule type" value="Genomic_DNA"/>
</dbReference>
<name>A0A9P6KL83_9PLEO</name>
<feature type="transmembrane region" description="Helical" evidence="9">
    <location>
        <begin position="376"/>
        <end position="395"/>
    </location>
</feature>
<feature type="transmembrane region" description="Helical" evidence="9">
    <location>
        <begin position="182"/>
        <end position="200"/>
    </location>
</feature>
<evidence type="ECO:0000256" key="1">
    <source>
        <dbReference type="ARBA" id="ARBA00004141"/>
    </source>
</evidence>
<feature type="transmembrane region" description="Helical" evidence="9">
    <location>
        <begin position="151"/>
        <end position="176"/>
    </location>
</feature>
<dbReference type="GO" id="GO:0022857">
    <property type="term" value="F:transmembrane transporter activity"/>
    <property type="evidence" value="ECO:0007669"/>
    <property type="project" value="InterPro"/>
</dbReference>
<comment type="similarity">
    <text evidence="2 8">Belongs to the purine-cytosine permease (2.A.39) family.</text>
</comment>
<gene>
    <name evidence="10" type="ORF">PMIN01_10275</name>
</gene>
<dbReference type="PIRSF" id="PIRSF002744">
    <property type="entry name" value="Pur-cyt_permease"/>
    <property type="match status" value="1"/>
</dbReference>
<keyword evidence="11" id="KW-1185">Reference proteome</keyword>
<comment type="subcellular location">
    <subcellularLocation>
        <location evidence="1">Membrane</location>
        <topology evidence="1">Multi-pass membrane protein</topology>
    </subcellularLocation>
</comment>
<keyword evidence="7 8" id="KW-0472">Membrane</keyword>
<evidence type="ECO:0000313" key="11">
    <source>
        <dbReference type="Proteomes" id="UP000756921"/>
    </source>
</evidence>
<dbReference type="PANTHER" id="PTHR31806">
    <property type="entry name" value="PURINE-CYTOSINE PERMEASE FCY2-RELATED"/>
    <property type="match status" value="1"/>
</dbReference>
<keyword evidence="4" id="KW-0597">Phosphoprotein</keyword>
<comment type="caution">
    <text evidence="10">The sequence shown here is derived from an EMBL/GenBank/DDBJ whole genome shotgun (WGS) entry which is preliminary data.</text>
</comment>
<dbReference type="AlphaFoldDB" id="A0A9P6KL83"/>
<evidence type="ECO:0000256" key="2">
    <source>
        <dbReference type="ARBA" id="ARBA00008974"/>
    </source>
</evidence>
<proteinExistence type="inferred from homology"/>
<dbReference type="InterPro" id="IPR001248">
    <property type="entry name" value="Pur-cyt_permease"/>
</dbReference>
<feature type="transmembrane region" description="Helical" evidence="9">
    <location>
        <begin position="401"/>
        <end position="423"/>
    </location>
</feature>
<evidence type="ECO:0000256" key="8">
    <source>
        <dbReference type="PIRNR" id="PIRNR002744"/>
    </source>
</evidence>
<feature type="transmembrane region" description="Helical" evidence="9">
    <location>
        <begin position="73"/>
        <end position="95"/>
    </location>
</feature>
<dbReference type="OrthoDB" id="5428495at2759"/>
<feature type="transmembrane region" description="Helical" evidence="9">
    <location>
        <begin position="282"/>
        <end position="306"/>
    </location>
</feature>
<sequence>MATEKYPESITDMEKGMSYDDAATETVQMGISEPVNRLQRWANKLDAIAGIEARGIDRIPEELRERVLSTKDYLNMFIIWFSMNCTANQMTMGVLGPVTYHLSLTESILICMFGTIFGSICTGYISTFGPRSGLRTLNVAKYTMGWWPSKLCVILNLVIELGYGLIDCLVGGLLLSAVNGEGMSVIVGIVIVAVITWVFATFGIKWFHKFEAFVWAPTVLVLFVLIGVAGPHFDTTTPSQGSGAVLAGNRLSYFFLTASGPLSWSSAAADYVTYYPKSTNKYLVFATTTGGIVLGKLLIEFLGISLGSGLLKNASWEAAFDSHGIGALVVESYSPLGGFGKFCCVVLALCIAANCIPGTYAAALNWQQLGAPFAKVPRVVWSTFSCIVFTIIAIVGRDKLFSIFINWLSLIGYWTIIWVTMTVQDEFLFRKGQFDWEIWNRKDLLPHGYAALFTFVVGWVGAILGMYQTWYTGPLGKLIGEGADIGLPVAFAWAAIVYPPTRWLELKVVGR</sequence>
<evidence type="ECO:0000256" key="4">
    <source>
        <dbReference type="ARBA" id="ARBA00022553"/>
    </source>
</evidence>
<dbReference type="InterPro" id="IPR026030">
    <property type="entry name" value="Pur-cyt_permease_Fcy2/21/22"/>
</dbReference>
<keyword evidence="3 8" id="KW-0813">Transport</keyword>
<evidence type="ECO:0000313" key="10">
    <source>
        <dbReference type="EMBL" id="KAF9731258.1"/>
    </source>
</evidence>
<dbReference type="Pfam" id="PF02133">
    <property type="entry name" value="Transp_cyt_pur"/>
    <property type="match status" value="1"/>
</dbReference>
<feature type="transmembrane region" description="Helical" evidence="9">
    <location>
        <begin position="107"/>
        <end position="130"/>
    </location>
</feature>
<feature type="transmembrane region" description="Helical" evidence="9">
    <location>
        <begin position="339"/>
        <end position="364"/>
    </location>
</feature>
<organism evidence="10 11">
    <name type="scientific">Paraphaeosphaeria minitans</name>
    <dbReference type="NCBI Taxonomy" id="565426"/>
    <lineage>
        <taxon>Eukaryota</taxon>
        <taxon>Fungi</taxon>
        <taxon>Dikarya</taxon>
        <taxon>Ascomycota</taxon>
        <taxon>Pezizomycotina</taxon>
        <taxon>Dothideomycetes</taxon>
        <taxon>Pleosporomycetidae</taxon>
        <taxon>Pleosporales</taxon>
        <taxon>Massarineae</taxon>
        <taxon>Didymosphaeriaceae</taxon>
        <taxon>Paraphaeosphaeria</taxon>
    </lineage>
</organism>
<dbReference type="Proteomes" id="UP000756921">
    <property type="component" value="Unassembled WGS sequence"/>
</dbReference>
<keyword evidence="6 9" id="KW-1133">Transmembrane helix</keyword>
<evidence type="ECO:0000256" key="7">
    <source>
        <dbReference type="ARBA" id="ARBA00023136"/>
    </source>
</evidence>
<feature type="transmembrane region" description="Helical" evidence="9">
    <location>
        <begin position="253"/>
        <end position="275"/>
    </location>
</feature>
<evidence type="ECO:0000256" key="5">
    <source>
        <dbReference type="ARBA" id="ARBA00022692"/>
    </source>
</evidence>
<protein>
    <submittedName>
        <fullName evidence="10">Purine-cytosine permease (NCS1 nucleoside transporter)</fullName>
    </submittedName>
</protein>
<evidence type="ECO:0000256" key="3">
    <source>
        <dbReference type="ARBA" id="ARBA00022448"/>
    </source>
</evidence>
<evidence type="ECO:0000256" key="6">
    <source>
        <dbReference type="ARBA" id="ARBA00022989"/>
    </source>
</evidence>
<feature type="transmembrane region" description="Helical" evidence="9">
    <location>
        <begin position="485"/>
        <end position="504"/>
    </location>
</feature>
<feature type="transmembrane region" description="Helical" evidence="9">
    <location>
        <begin position="444"/>
        <end position="465"/>
    </location>
</feature>
<accession>A0A9P6KL83</accession>